<proteinExistence type="predicted"/>
<protein>
    <submittedName>
        <fullName evidence="1">Uncharacterized protein</fullName>
    </submittedName>
</protein>
<dbReference type="Proteomes" id="UP000250321">
    <property type="component" value="Unassembled WGS sequence"/>
</dbReference>
<evidence type="ECO:0000313" key="1">
    <source>
        <dbReference type="EMBL" id="PQQ02631.1"/>
    </source>
</evidence>
<name>A0A314YCN9_PRUYE</name>
<evidence type="ECO:0000313" key="2">
    <source>
        <dbReference type="Proteomes" id="UP000250321"/>
    </source>
</evidence>
<sequence length="103" mass="11386">MTELTVALVIMESQQLMKTNIEGGSGPRNGKPYDGATQLSAIAGDEGGNSVGTGAMEGAKESEILEKIQEKLPRYLEVMSWKNFRNEKKKIRQKKVMKNTELV</sequence>
<dbReference type="AlphaFoldDB" id="A0A314YCN9"/>
<keyword evidence="2" id="KW-1185">Reference proteome</keyword>
<accession>A0A314YCN9</accession>
<gene>
    <name evidence="1" type="ORF">Pyn_08384</name>
</gene>
<reference evidence="1 2" key="1">
    <citation type="submission" date="2018-02" db="EMBL/GenBank/DDBJ databases">
        <title>Draft genome of wild Prunus yedoensis var. nudiflora.</title>
        <authorList>
            <person name="Baek S."/>
            <person name="Kim J.-H."/>
            <person name="Choi K."/>
            <person name="Kim G.-B."/>
            <person name="Cho A."/>
            <person name="Jang H."/>
            <person name="Shin C.-H."/>
            <person name="Yu H.-J."/>
            <person name="Mun J.-H."/>
        </authorList>
    </citation>
    <scope>NUCLEOTIDE SEQUENCE [LARGE SCALE GENOMIC DNA]</scope>
    <source>
        <strain evidence="2">cv. Jeju island</strain>
        <tissue evidence="1">Leaf</tissue>
    </source>
</reference>
<dbReference type="EMBL" id="PJQY01001442">
    <property type="protein sequence ID" value="PQQ02631.1"/>
    <property type="molecule type" value="Genomic_DNA"/>
</dbReference>
<comment type="caution">
    <text evidence="1">The sequence shown here is derived from an EMBL/GenBank/DDBJ whole genome shotgun (WGS) entry which is preliminary data.</text>
</comment>
<organism evidence="1 2">
    <name type="scientific">Prunus yedoensis var. nudiflora</name>
    <dbReference type="NCBI Taxonomy" id="2094558"/>
    <lineage>
        <taxon>Eukaryota</taxon>
        <taxon>Viridiplantae</taxon>
        <taxon>Streptophyta</taxon>
        <taxon>Embryophyta</taxon>
        <taxon>Tracheophyta</taxon>
        <taxon>Spermatophyta</taxon>
        <taxon>Magnoliopsida</taxon>
        <taxon>eudicotyledons</taxon>
        <taxon>Gunneridae</taxon>
        <taxon>Pentapetalae</taxon>
        <taxon>rosids</taxon>
        <taxon>fabids</taxon>
        <taxon>Rosales</taxon>
        <taxon>Rosaceae</taxon>
        <taxon>Amygdaloideae</taxon>
        <taxon>Amygdaleae</taxon>
        <taxon>Prunus</taxon>
    </lineage>
</organism>